<dbReference type="AlphaFoldDB" id="A0A9N8DJC6"/>
<proteinExistence type="predicted"/>
<sequence>MQQAAEDPPTKMTPQPIAQSSTMSCSSGSSHSSSCSSSHSHSSVVEAFEEEPTSVVAVPLGEPEAEDELHKEAAASASTSSSSSDTVIKEPKLGHSFFFFLCDMRRAVVLLDSIGIVIGVVMLGVEINAYMTGSDDFKMPLMADSTAREHGFGVIMVLKCISIVCHLAGIRGAMRFQICPLSFATLWDFIYGVLAMYDSYWIGFTKSLLVLYPHVVLCSEINQGIMTPETYGPREKQSICGV</sequence>
<keyword evidence="2" id="KW-0812">Transmembrane</keyword>
<feature type="compositionally biased region" description="Low complexity" evidence="1">
    <location>
        <begin position="74"/>
        <end position="84"/>
    </location>
</feature>
<keyword evidence="2" id="KW-1133">Transmembrane helix</keyword>
<evidence type="ECO:0000256" key="1">
    <source>
        <dbReference type="SAM" id="MobiDB-lite"/>
    </source>
</evidence>
<dbReference type="Proteomes" id="UP001153069">
    <property type="component" value="Unassembled WGS sequence"/>
</dbReference>
<evidence type="ECO:0000256" key="2">
    <source>
        <dbReference type="SAM" id="Phobius"/>
    </source>
</evidence>
<accession>A0A9N8DJC6</accession>
<feature type="transmembrane region" description="Helical" evidence="2">
    <location>
        <begin position="107"/>
        <end position="131"/>
    </location>
</feature>
<name>A0A9N8DJC6_9STRA</name>
<evidence type="ECO:0000313" key="4">
    <source>
        <dbReference type="Proteomes" id="UP001153069"/>
    </source>
</evidence>
<comment type="caution">
    <text evidence="3">The sequence shown here is derived from an EMBL/GenBank/DDBJ whole genome shotgun (WGS) entry which is preliminary data.</text>
</comment>
<keyword evidence="4" id="KW-1185">Reference proteome</keyword>
<feature type="transmembrane region" description="Helical" evidence="2">
    <location>
        <begin position="181"/>
        <end position="202"/>
    </location>
</feature>
<feature type="transmembrane region" description="Helical" evidence="2">
    <location>
        <begin position="151"/>
        <end position="169"/>
    </location>
</feature>
<reference evidence="3" key="1">
    <citation type="submission" date="2020-06" db="EMBL/GenBank/DDBJ databases">
        <authorList>
            <consortium name="Plant Systems Biology data submission"/>
        </authorList>
    </citation>
    <scope>NUCLEOTIDE SEQUENCE</scope>
    <source>
        <strain evidence="3">D6</strain>
    </source>
</reference>
<feature type="region of interest" description="Disordered" evidence="1">
    <location>
        <begin position="1"/>
        <end position="87"/>
    </location>
</feature>
<protein>
    <submittedName>
        <fullName evidence="3">Uncharacterized protein</fullName>
    </submittedName>
</protein>
<organism evidence="3 4">
    <name type="scientific">Seminavis robusta</name>
    <dbReference type="NCBI Taxonomy" id="568900"/>
    <lineage>
        <taxon>Eukaryota</taxon>
        <taxon>Sar</taxon>
        <taxon>Stramenopiles</taxon>
        <taxon>Ochrophyta</taxon>
        <taxon>Bacillariophyta</taxon>
        <taxon>Bacillariophyceae</taxon>
        <taxon>Bacillariophycidae</taxon>
        <taxon>Naviculales</taxon>
        <taxon>Naviculaceae</taxon>
        <taxon>Seminavis</taxon>
    </lineage>
</organism>
<feature type="compositionally biased region" description="Low complexity" evidence="1">
    <location>
        <begin position="20"/>
        <end position="43"/>
    </location>
</feature>
<evidence type="ECO:0000313" key="3">
    <source>
        <dbReference type="EMBL" id="CAB9501706.1"/>
    </source>
</evidence>
<dbReference type="EMBL" id="CAICTM010000115">
    <property type="protein sequence ID" value="CAB9501706.1"/>
    <property type="molecule type" value="Genomic_DNA"/>
</dbReference>
<keyword evidence="2" id="KW-0472">Membrane</keyword>
<gene>
    <name evidence="3" type="ORF">SEMRO_116_G056990.1</name>
</gene>